<proteinExistence type="predicted"/>
<dbReference type="Proteomes" id="UP000294299">
    <property type="component" value="Chromosome NFRAN"/>
</dbReference>
<evidence type="ECO:0000313" key="1">
    <source>
        <dbReference type="EMBL" id="VFJ14796.1"/>
    </source>
</evidence>
<evidence type="ECO:0000313" key="2">
    <source>
        <dbReference type="Proteomes" id="UP000294299"/>
    </source>
</evidence>
<dbReference type="AlphaFoldDB" id="A0A484IDB4"/>
<dbReference type="EMBL" id="LR216287">
    <property type="protein sequence ID" value="VFJ14796.1"/>
    <property type="molecule type" value="Genomic_DNA"/>
</dbReference>
<protein>
    <submittedName>
        <fullName evidence="1">Uncharacterized protein</fullName>
    </submittedName>
</protein>
<accession>A0A484IDB4</accession>
<organism evidence="1 2">
    <name type="scientific">Candidatus Nitrosocosmicus franklandianus</name>
    <dbReference type="NCBI Taxonomy" id="1798806"/>
    <lineage>
        <taxon>Archaea</taxon>
        <taxon>Nitrososphaerota</taxon>
        <taxon>Nitrososphaeria</taxon>
        <taxon>Nitrososphaerales</taxon>
        <taxon>Nitrososphaeraceae</taxon>
        <taxon>Candidatus Nitrosocosmicus</taxon>
    </lineage>
</organism>
<gene>
    <name evidence="1" type="ORF">NFRAN_2474</name>
</gene>
<dbReference type="KEGG" id="nfn:NFRAN_2474"/>
<keyword evidence="2" id="KW-1185">Reference proteome</keyword>
<sequence length="110" mass="12733">MLCACQTNTDVLYPKFKKEGVTWRWGIRCLSDMRSFLNVYVKKILKIKKKRKKKCSSMDIIAGKSITTQYSEGINIKHPMASSSILNSAYEEIDGHMFWEGSRIVEQYSN</sequence>
<name>A0A484IDB4_9ARCH</name>
<reference evidence="1 2" key="1">
    <citation type="submission" date="2019-02" db="EMBL/GenBank/DDBJ databases">
        <authorList>
            <person name="Lehtovirta-Morley E L."/>
        </authorList>
    </citation>
    <scope>NUCLEOTIDE SEQUENCE [LARGE SCALE GENOMIC DNA]</scope>
    <source>
        <strain evidence="1">NFRAN1</strain>
    </source>
</reference>